<keyword evidence="7" id="KW-0539">Nucleus</keyword>
<keyword evidence="9" id="KW-0131">Cell cycle</keyword>
<dbReference type="InterPro" id="IPR018472">
    <property type="entry name" value="Ribosomal_mL64"/>
</dbReference>
<dbReference type="GO" id="GO:0005739">
    <property type="term" value="C:mitochondrion"/>
    <property type="evidence" value="ECO:0007669"/>
    <property type="project" value="UniProtKB-SubCell"/>
</dbReference>
<evidence type="ECO:0000256" key="13">
    <source>
        <dbReference type="ARBA" id="ARBA00060144"/>
    </source>
</evidence>
<feature type="compositionally biased region" description="Basic and acidic residues" evidence="14">
    <location>
        <begin position="205"/>
        <end position="214"/>
    </location>
</feature>
<name>A0A0L0CQK2_LUCCU</name>
<feature type="compositionally biased region" description="Basic and acidic residues" evidence="14">
    <location>
        <begin position="224"/>
        <end position="238"/>
    </location>
</feature>
<evidence type="ECO:0000256" key="5">
    <source>
        <dbReference type="ARBA" id="ARBA00023054"/>
    </source>
</evidence>
<evidence type="ECO:0000256" key="7">
    <source>
        <dbReference type="ARBA" id="ARBA00023242"/>
    </source>
</evidence>
<dbReference type="OrthoDB" id="6247992at2759"/>
<dbReference type="Pfam" id="PF10147">
    <property type="entry name" value="CR6_interact"/>
    <property type="match status" value="1"/>
</dbReference>
<keyword evidence="6" id="KW-0496">Mitochondrion</keyword>
<comment type="subcellular location">
    <subcellularLocation>
        <location evidence="2">Mitochondrion</location>
    </subcellularLocation>
    <subcellularLocation>
        <location evidence="1">Nucleus</location>
    </subcellularLocation>
</comment>
<evidence type="ECO:0000313" key="16">
    <source>
        <dbReference type="Proteomes" id="UP000037069"/>
    </source>
</evidence>
<evidence type="ECO:0000256" key="4">
    <source>
        <dbReference type="ARBA" id="ARBA00022980"/>
    </source>
</evidence>
<comment type="caution">
    <text evidence="15">The sequence shown here is derived from an EMBL/GenBank/DDBJ whole genome shotgun (WGS) entry which is preliminary data.</text>
</comment>
<evidence type="ECO:0000256" key="10">
    <source>
        <dbReference type="ARBA" id="ARBA00030700"/>
    </source>
</evidence>
<dbReference type="InterPro" id="IPR043035">
    <property type="entry name" value="Ribosomal_mL64_sf"/>
</dbReference>
<comment type="function">
    <text evidence="13">Acts as a negative regulator of G1 to S cell cycle phase progression by inhibiting cyclin-dependent kinases. Inhibitory effects are additive with GADD45 proteins but also occur in the absence of GADD45 proteins. Acts as a repressor of the orphan nuclear receptor NR4A1 by inhibiting AB domain-mediated transcriptional activity. May be involved in the hormone-mediated regulation of NR4A1 transcriptional activity. May play a role in mitochondrial protein synthesis.</text>
</comment>
<gene>
    <name evidence="15" type="ORF">FF38_02964</name>
</gene>
<dbReference type="Proteomes" id="UP000037069">
    <property type="component" value="Unassembled WGS sequence"/>
</dbReference>
<dbReference type="AlphaFoldDB" id="A0A0L0CQK2"/>
<accession>A0A0L0CQK2</accession>
<keyword evidence="5" id="KW-0175">Coiled coil</keyword>
<organism evidence="15 16">
    <name type="scientific">Lucilia cuprina</name>
    <name type="common">Green bottle fly</name>
    <name type="synonym">Australian sheep blowfly</name>
    <dbReference type="NCBI Taxonomy" id="7375"/>
    <lineage>
        <taxon>Eukaryota</taxon>
        <taxon>Metazoa</taxon>
        <taxon>Ecdysozoa</taxon>
        <taxon>Arthropoda</taxon>
        <taxon>Hexapoda</taxon>
        <taxon>Insecta</taxon>
        <taxon>Pterygota</taxon>
        <taxon>Neoptera</taxon>
        <taxon>Endopterygota</taxon>
        <taxon>Diptera</taxon>
        <taxon>Brachycera</taxon>
        <taxon>Muscomorpha</taxon>
        <taxon>Oestroidea</taxon>
        <taxon>Calliphoridae</taxon>
        <taxon>Luciliinae</taxon>
        <taxon>Lucilia</taxon>
    </lineage>
</organism>
<dbReference type="EMBL" id="JRES01000064">
    <property type="protein sequence ID" value="KNC34452.1"/>
    <property type="molecule type" value="Genomic_DNA"/>
</dbReference>
<evidence type="ECO:0000256" key="12">
    <source>
        <dbReference type="ARBA" id="ARBA00035485"/>
    </source>
</evidence>
<evidence type="ECO:0000256" key="9">
    <source>
        <dbReference type="ARBA" id="ARBA00023306"/>
    </source>
</evidence>
<evidence type="ECO:0000256" key="11">
    <source>
        <dbReference type="ARBA" id="ARBA00035184"/>
    </source>
</evidence>
<dbReference type="GO" id="GO:0005840">
    <property type="term" value="C:ribosome"/>
    <property type="evidence" value="ECO:0007669"/>
    <property type="project" value="UniProtKB-KW"/>
</dbReference>
<dbReference type="OMA" id="EPHSWIH"/>
<evidence type="ECO:0000256" key="2">
    <source>
        <dbReference type="ARBA" id="ARBA00004173"/>
    </source>
</evidence>
<sequence>MFNLLIRRNNKLKVIVLNNQRKLSSLRETLENNENGDATVANQLVVDCNKSGLLNQHQNVLHNKCPYKEPNSWIHLTEKYQRKTYGRYGSSSGISPRICFSTKEDNISKSRYEKFAEPETVQSMISKYKFQQKCKTDEILKREEDINKKLEKLEQWKQELNSRIMKKEADALAAKEKRERLIEEVRRHFGYKVDPRDERFKEVLEQKEREDKKKQKEAKRKAKEQKLMSKLVEKSAAS</sequence>
<evidence type="ECO:0000256" key="3">
    <source>
        <dbReference type="ARBA" id="ARBA00005421"/>
    </source>
</evidence>
<reference evidence="15 16" key="1">
    <citation type="journal article" date="2015" name="Nat. Commun.">
        <title>Lucilia cuprina genome unlocks parasitic fly biology to underpin future interventions.</title>
        <authorList>
            <person name="Anstead C.A."/>
            <person name="Korhonen P.K."/>
            <person name="Young N.D."/>
            <person name="Hall R.S."/>
            <person name="Jex A.R."/>
            <person name="Murali S.C."/>
            <person name="Hughes D.S."/>
            <person name="Lee S.F."/>
            <person name="Perry T."/>
            <person name="Stroehlein A.J."/>
            <person name="Ansell B.R."/>
            <person name="Breugelmans B."/>
            <person name="Hofmann A."/>
            <person name="Qu J."/>
            <person name="Dugan S."/>
            <person name="Lee S.L."/>
            <person name="Chao H."/>
            <person name="Dinh H."/>
            <person name="Han Y."/>
            <person name="Doddapaneni H.V."/>
            <person name="Worley K.C."/>
            <person name="Muzny D.M."/>
            <person name="Ioannidis P."/>
            <person name="Waterhouse R.M."/>
            <person name="Zdobnov E.M."/>
            <person name="James P.J."/>
            <person name="Bagnall N.H."/>
            <person name="Kotze A.C."/>
            <person name="Gibbs R.A."/>
            <person name="Richards S."/>
            <person name="Batterham P."/>
            <person name="Gasser R.B."/>
        </authorList>
    </citation>
    <scope>NUCLEOTIDE SEQUENCE [LARGE SCALE GENOMIC DNA]</scope>
    <source>
        <strain evidence="15 16">LS</strain>
        <tissue evidence="15">Full body</tissue>
    </source>
</reference>
<keyword evidence="16" id="KW-1185">Reference proteome</keyword>
<evidence type="ECO:0000256" key="8">
    <source>
        <dbReference type="ARBA" id="ARBA00023274"/>
    </source>
</evidence>
<protein>
    <recommendedName>
        <fullName evidence="11">Large ribosomal subunit protein mL64</fullName>
    </recommendedName>
    <alternativeName>
        <fullName evidence="10">39S ribosomal protein L59, mitochondrial</fullName>
    </alternativeName>
    <alternativeName>
        <fullName evidence="12">Growth arrest and DNA damage-inducible proteins-interacting protein 1</fullName>
    </alternativeName>
</protein>
<keyword evidence="4" id="KW-0689">Ribosomal protein</keyword>
<proteinExistence type="inferred from homology"/>
<evidence type="ECO:0000313" key="15">
    <source>
        <dbReference type="EMBL" id="KNC34452.1"/>
    </source>
</evidence>
<keyword evidence="8" id="KW-0687">Ribonucleoprotein</keyword>
<dbReference type="GO" id="GO:1990904">
    <property type="term" value="C:ribonucleoprotein complex"/>
    <property type="evidence" value="ECO:0007669"/>
    <property type="project" value="UniProtKB-KW"/>
</dbReference>
<comment type="similarity">
    <text evidence="3">Belongs to the mitochondrion-specific ribosomal protein mL64 family.</text>
</comment>
<feature type="region of interest" description="Disordered" evidence="14">
    <location>
        <begin position="205"/>
        <end position="238"/>
    </location>
</feature>
<evidence type="ECO:0000256" key="1">
    <source>
        <dbReference type="ARBA" id="ARBA00004123"/>
    </source>
</evidence>
<dbReference type="Gene3D" id="6.10.280.120">
    <property type="entry name" value="Growth arrest and DNA-damage-inducible proteins-interacting protein 1"/>
    <property type="match status" value="1"/>
</dbReference>
<evidence type="ECO:0000256" key="6">
    <source>
        <dbReference type="ARBA" id="ARBA00023128"/>
    </source>
</evidence>
<dbReference type="GO" id="GO:0005634">
    <property type="term" value="C:nucleus"/>
    <property type="evidence" value="ECO:0007669"/>
    <property type="project" value="UniProtKB-SubCell"/>
</dbReference>
<dbReference type="PANTHER" id="PTHR31761:SF1">
    <property type="entry name" value="LARGE RIBOSOMAL SUBUNIT PROTEIN ML64"/>
    <property type="match status" value="1"/>
</dbReference>
<dbReference type="STRING" id="7375.A0A0L0CQK2"/>
<dbReference type="PANTHER" id="PTHR31761">
    <property type="entry name" value="GROWTH ARREST AND DNA DAMAGE-INDUCIBLE PROTEINS-INTERACTING PROTEIN 1 GADD45GIP1"/>
    <property type="match status" value="1"/>
</dbReference>
<evidence type="ECO:0000256" key="14">
    <source>
        <dbReference type="SAM" id="MobiDB-lite"/>
    </source>
</evidence>